<dbReference type="Proteomes" id="UP000265520">
    <property type="component" value="Unassembled WGS sequence"/>
</dbReference>
<protein>
    <submittedName>
        <fullName evidence="1">Kinesin-4-like</fullName>
    </submittedName>
</protein>
<evidence type="ECO:0000313" key="2">
    <source>
        <dbReference type="Proteomes" id="UP000265520"/>
    </source>
</evidence>
<name>A0A392QME5_9FABA</name>
<organism evidence="1 2">
    <name type="scientific">Trifolium medium</name>
    <dbReference type="NCBI Taxonomy" id="97028"/>
    <lineage>
        <taxon>Eukaryota</taxon>
        <taxon>Viridiplantae</taxon>
        <taxon>Streptophyta</taxon>
        <taxon>Embryophyta</taxon>
        <taxon>Tracheophyta</taxon>
        <taxon>Spermatophyta</taxon>
        <taxon>Magnoliopsida</taxon>
        <taxon>eudicotyledons</taxon>
        <taxon>Gunneridae</taxon>
        <taxon>Pentapetalae</taxon>
        <taxon>rosids</taxon>
        <taxon>fabids</taxon>
        <taxon>Fabales</taxon>
        <taxon>Fabaceae</taxon>
        <taxon>Papilionoideae</taxon>
        <taxon>50 kb inversion clade</taxon>
        <taxon>NPAAA clade</taxon>
        <taxon>Hologalegina</taxon>
        <taxon>IRL clade</taxon>
        <taxon>Trifolieae</taxon>
        <taxon>Trifolium</taxon>
    </lineage>
</organism>
<accession>A0A392QME5</accession>
<keyword evidence="2" id="KW-1185">Reference proteome</keyword>
<sequence length="168" mass="18848">LQNNTTLRQKTQSFDFDEILTNSPPWPPVNGLVQNCVEDDDDDDDKETGTGEWVDKVMVNKLDVNKTGNMLGCWEADNGNLSEEFYQKYLQDSSKVYSERSYNMFMRGNQFNIAGSDDTDDVDAATSDSSEHDLLWQFNHSKVTSIANGNESKGRKFVSKSAKSPAAL</sequence>
<dbReference type="EMBL" id="LXQA010147924">
    <property type="protein sequence ID" value="MCI25561.1"/>
    <property type="molecule type" value="Genomic_DNA"/>
</dbReference>
<evidence type="ECO:0000313" key="1">
    <source>
        <dbReference type="EMBL" id="MCI25561.1"/>
    </source>
</evidence>
<reference evidence="1 2" key="1">
    <citation type="journal article" date="2018" name="Front. Plant Sci.">
        <title>Red Clover (Trifolium pratense) and Zigzag Clover (T. medium) - A Picture of Genomic Similarities and Differences.</title>
        <authorList>
            <person name="Dluhosova J."/>
            <person name="Istvanek J."/>
            <person name="Nedelnik J."/>
            <person name="Repkova J."/>
        </authorList>
    </citation>
    <scope>NUCLEOTIDE SEQUENCE [LARGE SCALE GENOMIC DNA]</scope>
    <source>
        <strain evidence="2">cv. 10/8</strain>
        <tissue evidence="1">Leaf</tissue>
    </source>
</reference>
<comment type="caution">
    <text evidence="1">The sequence shown here is derived from an EMBL/GenBank/DDBJ whole genome shotgun (WGS) entry which is preliminary data.</text>
</comment>
<proteinExistence type="predicted"/>
<feature type="non-terminal residue" evidence="1">
    <location>
        <position position="168"/>
    </location>
</feature>
<dbReference type="AlphaFoldDB" id="A0A392QME5"/>
<feature type="non-terminal residue" evidence="1">
    <location>
        <position position="1"/>
    </location>
</feature>